<proteinExistence type="predicted"/>
<dbReference type="Proteomes" id="UP001316184">
    <property type="component" value="Chromosome"/>
</dbReference>
<keyword evidence="1" id="KW-0812">Transmembrane</keyword>
<name>A0ABY5M5Y9_9ACTN</name>
<keyword evidence="3" id="KW-1185">Reference proteome</keyword>
<keyword evidence="1" id="KW-0472">Membrane</keyword>
<evidence type="ECO:0000313" key="3">
    <source>
        <dbReference type="Proteomes" id="UP001316184"/>
    </source>
</evidence>
<organism evidence="2 3">
    <name type="scientific">Aeromicrobium wangtongii</name>
    <dbReference type="NCBI Taxonomy" id="2969247"/>
    <lineage>
        <taxon>Bacteria</taxon>
        <taxon>Bacillati</taxon>
        <taxon>Actinomycetota</taxon>
        <taxon>Actinomycetes</taxon>
        <taxon>Propionibacteriales</taxon>
        <taxon>Nocardioidaceae</taxon>
        <taxon>Aeromicrobium</taxon>
    </lineage>
</organism>
<feature type="transmembrane region" description="Helical" evidence="1">
    <location>
        <begin position="37"/>
        <end position="54"/>
    </location>
</feature>
<gene>
    <name evidence="2" type="ORF">NQV15_11975</name>
</gene>
<evidence type="ECO:0000256" key="1">
    <source>
        <dbReference type="SAM" id="Phobius"/>
    </source>
</evidence>
<dbReference type="EMBL" id="CP102173">
    <property type="protein sequence ID" value="UUP12571.1"/>
    <property type="molecule type" value="Genomic_DNA"/>
</dbReference>
<evidence type="ECO:0000313" key="2">
    <source>
        <dbReference type="EMBL" id="UUP12571.1"/>
    </source>
</evidence>
<dbReference type="RefSeq" id="WP_232400094.1">
    <property type="nucleotide sequence ID" value="NZ_CP102173.1"/>
</dbReference>
<keyword evidence="1" id="KW-1133">Transmembrane helix</keyword>
<sequence>MVQPKCPRWIWLPSLGGFFGVIALLVLHVLPESTHPYLAWAMALVPLAAMGVLAREWRHRRPVTAHELEYVRVGIGVLTLSGIAALSGGAIPLTLVAGPAFWFWTVADTRKGRRT</sequence>
<accession>A0ABY5M5Y9</accession>
<feature type="transmembrane region" description="Helical" evidence="1">
    <location>
        <begin position="9"/>
        <end position="31"/>
    </location>
</feature>
<protein>
    <submittedName>
        <fullName evidence="2">Uncharacterized protein</fullName>
    </submittedName>
</protein>
<feature type="transmembrane region" description="Helical" evidence="1">
    <location>
        <begin position="75"/>
        <end position="104"/>
    </location>
</feature>
<reference evidence="2 3" key="1">
    <citation type="submission" date="2022-08" db="EMBL/GenBank/DDBJ databases">
        <title>novel species in genus Aeromicrobium.</title>
        <authorList>
            <person name="Ye L."/>
        </authorList>
    </citation>
    <scope>NUCLEOTIDE SEQUENCE [LARGE SCALE GENOMIC DNA]</scope>
    <source>
        <strain evidence="3">zg-Y1379</strain>
    </source>
</reference>